<gene>
    <name evidence="2" type="primary">HaOG200695</name>
    <name evidence="2" type="ORF">B5X24_HaOG200695</name>
</gene>
<dbReference type="OrthoDB" id="7490805at2759"/>
<feature type="transmembrane region" description="Helical" evidence="1">
    <location>
        <begin position="163"/>
        <end position="181"/>
    </location>
</feature>
<sequence length="244" mass="29054">MNTVDKDVQSMLLPLNLMQYLTFCPKYRIKDNFIIPNSRVSYFISAIASLIFMFILETFYYQILKSPDFDEEPAYLIACTTYDTLFYGFGYTLNIMDSVIRSKKNIQFILTFQRVHRLVNIEKCFKNFVVWNWIIITLFLTLQTLLITVFCLLSDFFDATVGYFYVLAIFDLSIVYAMRVLKLLENTTVLWIQVLNSHQFGNLYDCKKLFQAYVDILQCYDMFKSCFQHFVSFYQAKCFFHVMF</sequence>
<reference evidence="2 3" key="1">
    <citation type="journal article" date="2017" name="BMC Biol.">
        <title>Genomic innovations, transcriptional plasticity and gene loss underlying the evolution and divergence of two highly polyphagous and invasive Helicoverpa pest species.</title>
        <authorList>
            <person name="Pearce S.L."/>
            <person name="Clarke D.F."/>
            <person name="East P.D."/>
            <person name="Elfekih S."/>
            <person name="Gordon K.H."/>
            <person name="Jermiin L.S."/>
            <person name="McGaughran A."/>
            <person name="Oakeshott J.G."/>
            <person name="Papanikolaou A."/>
            <person name="Perera O.P."/>
            <person name="Rane R.V."/>
            <person name="Richards S."/>
            <person name="Tay W.T."/>
            <person name="Walsh T.K."/>
            <person name="Anderson A."/>
            <person name="Anderson C.J."/>
            <person name="Asgari S."/>
            <person name="Board P.G."/>
            <person name="Bretschneider A."/>
            <person name="Campbell P.M."/>
            <person name="Chertemps T."/>
            <person name="Christeller J.T."/>
            <person name="Coppin C.W."/>
            <person name="Downes S.J."/>
            <person name="Duan G."/>
            <person name="Farnsworth C.A."/>
            <person name="Good R.T."/>
            <person name="Han L.B."/>
            <person name="Han Y.C."/>
            <person name="Hatje K."/>
            <person name="Horne I."/>
            <person name="Huang Y.P."/>
            <person name="Hughes D.S."/>
            <person name="Jacquin-Joly E."/>
            <person name="James W."/>
            <person name="Jhangiani S."/>
            <person name="Kollmar M."/>
            <person name="Kuwar S.S."/>
            <person name="Li S."/>
            <person name="Liu N.Y."/>
            <person name="Maibeche M.T."/>
            <person name="Miller J.R."/>
            <person name="Montagne N."/>
            <person name="Perry T."/>
            <person name="Qu J."/>
            <person name="Song S.V."/>
            <person name="Sutton G.G."/>
            <person name="Vogel H."/>
            <person name="Walenz B.P."/>
            <person name="Xu W."/>
            <person name="Zhang H.J."/>
            <person name="Zou Z."/>
            <person name="Batterham P."/>
            <person name="Edwards O.R."/>
            <person name="Feyereisen R."/>
            <person name="Gibbs R.A."/>
            <person name="Heckel D.G."/>
            <person name="McGrath A."/>
            <person name="Robin C."/>
            <person name="Scherer S.E."/>
            <person name="Worley K.C."/>
            <person name="Wu Y.D."/>
        </authorList>
    </citation>
    <scope>NUCLEOTIDE SEQUENCE [LARGE SCALE GENOMIC DNA]</scope>
    <source>
        <strain evidence="2">Harm_GR_Male_#8</strain>
        <tissue evidence="2">Whole organism</tissue>
    </source>
</reference>
<organism evidence="2 3">
    <name type="scientific">Helicoverpa armigera</name>
    <name type="common">Cotton bollworm</name>
    <name type="synonym">Heliothis armigera</name>
    <dbReference type="NCBI Taxonomy" id="29058"/>
    <lineage>
        <taxon>Eukaryota</taxon>
        <taxon>Metazoa</taxon>
        <taxon>Ecdysozoa</taxon>
        <taxon>Arthropoda</taxon>
        <taxon>Hexapoda</taxon>
        <taxon>Insecta</taxon>
        <taxon>Pterygota</taxon>
        <taxon>Neoptera</taxon>
        <taxon>Endopterygota</taxon>
        <taxon>Lepidoptera</taxon>
        <taxon>Glossata</taxon>
        <taxon>Ditrysia</taxon>
        <taxon>Noctuoidea</taxon>
        <taxon>Noctuidae</taxon>
        <taxon>Heliothinae</taxon>
        <taxon>Helicoverpa</taxon>
    </lineage>
</organism>
<evidence type="ECO:0000313" key="3">
    <source>
        <dbReference type="Proteomes" id="UP000249218"/>
    </source>
</evidence>
<evidence type="ECO:0008006" key="4">
    <source>
        <dbReference type="Google" id="ProtNLM"/>
    </source>
</evidence>
<feature type="transmembrane region" description="Helical" evidence="1">
    <location>
        <begin position="75"/>
        <end position="96"/>
    </location>
</feature>
<evidence type="ECO:0000313" key="2">
    <source>
        <dbReference type="EMBL" id="PZC77046.1"/>
    </source>
</evidence>
<keyword evidence="3" id="KW-1185">Reference proteome</keyword>
<name>A0A2W1BWJ2_HELAM</name>
<keyword evidence="1" id="KW-0472">Membrane</keyword>
<keyword evidence="1" id="KW-1133">Transmembrane helix</keyword>
<dbReference type="EMBL" id="KZ149937">
    <property type="protein sequence ID" value="PZC77046.1"/>
    <property type="molecule type" value="Genomic_DNA"/>
</dbReference>
<dbReference type="AlphaFoldDB" id="A0A2W1BWJ2"/>
<proteinExistence type="predicted"/>
<keyword evidence="1" id="KW-0812">Transmembrane</keyword>
<dbReference type="Proteomes" id="UP000249218">
    <property type="component" value="Unassembled WGS sequence"/>
</dbReference>
<feature type="transmembrane region" description="Helical" evidence="1">
    <location>
        <begin position="40"/>
        <end position="63"/>
    </location>
</feature>
<evidence type="ECO:0000256" key="1">
    <source>
        <dbReference type="SAM" id="Phobius"/>
    </source>
</evidence>
<protein>
    <recommendedName>
        <fullName evidence="4">Gustatory receptor</fullName>
    </recommendedName>
</protein>
<accession>A0A2W1BWJ2</accession>
<feature type="transmembrane region" description="Helical" evidence="1">
    <location>
        <begin position="130"/>
        <end position="157"/>
    </location>
</feature>